<dbReference type="GO" id="GO:0008973">
    <property type="term" value="F:phosphopentomutase activity"/>
    <property type="evidence" value="ECO:0007669"/>
    <property type="project" value="TreeGrafter"/>
</dbReference>
<feature type="domain" description="Alpha-D-phosphohexomutase alpha/beta/alpha" evidence="8">
    <location>
        <begin position="5"/>
        <end position="134"/>
    </location>
</feature>
<evidence type="ECO:0000259" key="9">
    <source>
        <dbReference type="Pfam" id="PF02879"/>
    </source>
</evidence>
<dbReference type="InterPro" id="IPR005846">
    <property type="entry name" value="A-D-PHexomutase_a/b/a-III"/>
</dbReference>
<dbReference type="PANTHER" id="PTHR45745:SF1">
    <property type="entry name" value="PHOSPHOGLUCOMUTASE 2B-RELATED"/>
    <property type="match status" value="1"/>
</dbReference>
<evidence type="ECO:0000259" key="8">
    <source>
        <dbReference type="Pfam" id="PF02878"/>
    </source>
</evidence>
<keyword evidence="5" id="KW-0460">Magnesium</keyword>
<dbReference type="Pfam" id="PF00408">
    <property type="entry name" value="PGM_PMM_IV"/>
    <property type="match status" value="1"/>
</dbReference>
<reference evidence="11" key="1">
    <citation type="submission" date="2009-10" db="EMBL/GenBank/DDBJ databases">
        <title>Diversity of trophic interactions inside an arsenic-rich microbial ecosystem.</title>
        <authorList>
            <person name="Bertin P.N."/>
            <person name="Heinrich-Salmeron A."/>
            <person name="Pelletier E."/>
            <person name="Goulhen-Chollet F."/>
            <person name="Arsene-Ploetze F."/>
            <person name="Gallien S."/>
            <person name="Calteau A."/>
            <person name="Vallenet D."/>
            <person name="Casiot C."/>
            <person name="Chane-Woon-Ming B."/>
            <person name="Giloteaux L."/>
            <person name="Barakat M."/>
            <person name="Bonnefoy V."/>
            <person name="Bruneel O."/>
            <person name="Chandler M."/>
            <person name="Cleiss J."/>
            <person name="Duran R."/>
            <person name="Elbaz-Poulichet F."/>
            <person name="Fonknechten N."/>
            <person name="Lauga B."/>
            <person name="Mornico D."/>
            <person name="Ortet P."/>
            <person name="Schaeffer C."/>
            <person name="Siguier P."/>
            <person name="Alexander Thil Smith A."/>
            <person name="Van Dorsselaer A."/>
            <person name="Weissenbach J."/>
            <person name="Medigue C."/>
            <person name="Le Paslier D."/>
        </authorList>
    </citation>
    <scope>NUCLEOTIDE SEQUENCE</scope>
</reference>
<organism evidence="11">
    <name type="scientific">mine drainage metagenome</name>
    <dbReference type="NCBI Taxonomy" id="410659"/>
    <lineage>
        <taxon>unclassified sequences</taxon>
        <taxon>metagenomes</taxon>
        <taxon>ecological metagenomes</taxon>
    </lineage>
</organism>
<comment type="cofactor">
    <cofactor evidence="1">
        <name>Mg(2+)</name>
        <dbReference type="ChEBI" id="CHEBI:18420"/>
    </cofactor>
</comment>
<dbReference type="InterPro" id="IPR005844">
    <property type="entry name" value="A-D-PHexomutase_a/b/a-I"/>
</dbReference>
<keyword evidence="3" id="KW-0597">Phosphoprotein</keyword>
<evidence type="ECO:0000313" key="11">
    <source>
        <dbReference type="EMBL" id="CBI07605.1"/>
    </source>
</evidence>
<dbReference type="InterPro" id="IPR005845">
    <property type="entry name" value="A-D-PHexomutase_a/b/a-II"/>
</dbReference>
<protein>
    <submittedName>
        <fullName evidence="11">Phosphoglucomutase/phosphomannomutase alpha/beta/alpha domain I</fullName>
    </submittedName>
</protein>
<dbReference type="Pfam" id="PF02880">
    <property type="entry name" value="PGM_PMM_III"/>
    <property type="match status" value="1"/>
</dbReference>
<evidence type="ECO:0000256" key="2">
    <source>
        <dbReference type="ARBA" id="ARBA00010231"/>
    </source>
</evidence>
<gene>
    <name evidence="11" type="ORF">CARN6_0959</name>
</gene>
<comment type="similarity">
    <text evidence="2">Belongs to the phosphohexose mutase family.</text>
</comment>
<evidence type="ECO:0000259" key="10">
    <source>
        <dbReference type="Pfam" id="PF02880"/>
    </source>
</evidence>
<dbReference type="CDD" id="cd05800">
    <property type="entry name" value="PGM_like2"/>
    <property type="match status" value="1"/>
</dbReference>
<name>E6QK38_9ZZZZ</name>
<dbReference type="InterPro" id="IPR036900">
    <property type="entry name" value="A-D-PHexomutase_C_sf"/>
</dbReference>
<comment type="caution">
    <text evidence="11">The sequence shown here is derived from an EMBL/GenBank/DDBJ whole genome shotgun (WGS) entry which is preliminary data.</text>
</comment>
<dbReference type="InterPro" id="IPR016055">
    <property type="entry name" value="A-D-PHexomutase_a/b/a-I/II/III"/>
</dbReference>
<dbReference type="SUPFAM" id="SSF53738">
    <property type="entry name" value="Phosphoglucomutase, first 3 domains"/>
    <property type="match status" value="2"/>
</dbReference>
<sequence length="474" mass="50987">MSTAIKFGTSGWRSIIAENFTVANVRRAVAGISAYVLTQPAPHRVLVGRDPRFLGETFVDEAARVLVAHGITPIVIPEPAPTPAISYAARAMKASGAINFTASHNPPEYNGIKFSTHDGAPALPEVTRQIEAAIVALGDDPVVPRLADADAKFETCDVKPAYLKRIEELVDMKAIADAGLKLVFDPFWGAARGYTSELLTRAGVAVTTVHDYRDVLFGNHAPEPDDHLLGDARAAMRAAGASLIIATDGDADRFGVVDADGTFLQPNYVIALLFDYLVETRGWRNGVAKSVATTNLVNALAEYHKVPLYETPVGFKYIGELILGDKIAIGGEESAGLTIRGHVPEKDGVIAGLLVAEMVARRGKSLGQQLEELFAKVGSFYPVRENFHLTEDAKAAFTQKLKTDPTELGGRRVTSVVRTDGLKLVLEDGSWVCYRLSGTEPVVRAYTESRSADDMAALSAAAKEFVLGSQQHFQ</sequence>
<dbReference type="Pfam" id="PF02879">
    <property type="entry name" value="PGM_PMM_II"/>
    <property type="match status" value="1"/>
</dbReference>
<accession>E6QK38</accession>
<dbReference type="Gene3D" id="3.40.120.10">
    <property type="entry name" value="Alpha-D-Glucose-1,6-Bisphosphate, subunit A, domain 3"/>
    <property type="match status" value="3"/>
</dbReference>
<dbReference type="AlphaFoldDB" id="E6QK38"/>
<evidence type="ECO:0000259" key="7">
    <source>
        <dbReference type="Pfam" id="PF00408"/>
    </source>
</evidence>
<evidence type="ECO:0000256" key="5">
    <source>
        <dbReference type="ARBA" id="ARBA00022842"/>
    </source>
</evidence>
<keyword evidence="6" id="KW-0413">Isomerase</keyword>
<feature type="domain" description="Alpha-D-phosphohexomutase C-terminal" evidence="7">
    <location>
        <begin position="404"/>
        <end position="460"/>
    </location>
</feature>
<evidence type="ECO:0000256" key="3">
    <source>
        <dbReference type="ARBA" id="ARBA00022553"/>
    </source>
</evidence>
<dbReference type="GO" id="GO:0006166">
    <property type="term" value="P:purine ribonucleoside salvage"/>
    <property type="evidence" value="ECO:0007669"/>
    <property type="project" value="TreeGrafter"/>
</dbReference>
<evidence type="ECO:0000256" key="6">
    <source>
        <dbReference type="ARBA" id="ARBA00023235"/>
    </source>
</evidence>
<dbReference type="Pfam" id="PF02878">
    <property type="entry name" value="PGM_PMM_I"/>
    <property type="match status" value="1"/>
</dbReference>
<dbReference type="SUPFAM" id="SSF55957">
    <property type="entry name" value="Phosphoglucomutase, C-terminal domain"/>
    <property type="match status" value="1"/>
</dbReference>
<dbReference type="EMBL" id="CABQ01000108">
    <property type="protein sequence ID" value="CBI07605.1"/>
    <property type="molecule type" value="Genomic_DNA"/>
</dbReference>
<feature type="domain" description="Alpha-D-phosphohexomutase alpha/beta/alpha" evidence="10">
    <location>
        <begin position="266"/>
        <end position="376"/>
    </location>
</feature>
<dbReference type="PANTHER" id="PTHR45745">
    <property type="entry name" value="PHOSPHOMANNOMUTASE 45A"/>
    <property type="match status" value="1"/>
</dbReference>
<dbReference type="InterPro" id="IPR005843">
    <property type="entry name" value="A-D-PHexomutase_C"/>
</dbReference>
<evidence type="ECO:0000256" key="4">
    <source>
        <dbReference type="ARBA" id="ARBA00022723"/>
    </source>
</evidence>
<dbReference type="GO" id="GO:0005975">
    <property type="term" value="P:carbohydrate metabolic process"/>
    <property type="evidence" value="ECO:0007669"/>
    <property type="project" value="InterPro"/>
</dbReference>
<dbReference type="Gene3D" id="3.30.310.50">
    <property type="entry name" value="Alpha-D-phosphohexomutase, C-terminal domain"/>
    <property type="match status" value="1"/>
</dbReference>
<dbReference type="PRINTS" id="PR00509">
    <property type="entry name" value="PGMPMM"/>
</dbReference>
<dbReference type="InterPro" id="IPR005841">
    <property type="entry name" value="Alpha-D-phosphohexomutase_SF"/>
</dbReference>
<keyword evidence="4" id="KW-0479">Metal-binding</keyword>
<feature type="domain" description="Alpha-D-phosphohexomutase alpha/beta/alpha" evidence="9">
    <location>
        <begin position="161"/>
        <end position="261"/>
    </location>
</feature>
<evidence type="ECO:0000256" key="1">
    <source>
        <dbReference type="ARBA" id="ARBA00001946"/>
    </source>
</evidence>
<proteinExistence type="inferred from homology"/>
<dbReference type="GO" id="GO:0046872">
    <property type="term" value="F:metal ion binding"/>
    <property type="evidence" value="ECO:0007669"/>
    <property type="project" value="UniProtKB-KW"/>
</dbReference>